<organism evidence="2">
    <name type="scientific">Lygus hesperus</name>
    <name type="common">Western plant bug</name>
    <dbReference type="NCBI Taxonomy" id="30085"/>
    <lineage>
        <taxon>Eukaryota</taxon>
        <taxon>Metazoa</taxon>
        <taxon>Ecdysozoa</taxon>
        <taxon>Arthropoda</taxon>
        <taxon>Hexapoda</taxon>
        <taxon>Insecta</taxon>
        <taxon>Pterygota</taxon>
        <taxon>Neoptera</taxon>
        <taxon>Paraneoptera</taxon>
        <taxon>Hemiptera</taxon>
        <taxon>Heteroptera</taxon>
        <taxon>Panheteroptera</taxon>
        <taxon>Cimicomorpha</taxon>
        <taxon>Miridae</taxon>
        <taxon>Mirini</taxon>
        <taxon>Lygus</taxon>
    </lineage>
</organism>
<protein>
    <submittedName>
        <fullName evidence="2">Glycogenin-1</fullName>
    </submittedName>
</protein>
<feature type="non-terminal residue" evidence="2">
    <location>
        <position position="203"/>
    </location>
</feature>
<feature type="non-terminal residue" evidence="2">
    <location>
        <position position="1"/>
    </location>
</feature>
<evidence type="ECO:0000256" key="1">
    <source>
        <dbReference type="SAM" id="MobiDB-lite"/>
    </source>
</evidence>
<feature type="region of interest" description="Disordered" evidence="1">
    <location>
        <begin position="129"/>
        <end position="203"/>
    </location>
</feature>
<feature type="compositionally biased region" description="Pro residues" evidence="1">
    <location>
        <begin position="99"/>
        <end position="109"/>
    </location>
</feature>
<feature type="region of interest" description="Disordered" evidence="1">
    <location>
        <begin position="92"/>
        <end position="116"/>
    </location>
</feature>
<proteinExistence type="predicted"/>
<name>A0A146L431_LYGHE</name>
<reference evidence="2" key="1">
    <citation type="journal article" date="2016" name="Gigascience">
        <title>De novo construction of an expanded transcriptome assembly for the western tarnished plant bug, Lygus hesperus.</title>
        <authorList>
            <person name="Tassone E.E."/>
            <person name="Geib S.M."/>
            <person name="Hall B."/>
            <person name="Fabrick J.A."/>
            <person name="Brent C.S."/>
            <person name="Hull J.J."/>
        </authorList>
    </citation>
    <scope>NUCLEOTIDE SEQUENCE</scope>
</reference>
<accession>A0A146L431</accession>
<dbReference type="AlphaFoldDB" id="A0A146L431"/>
<sequence>ETQHVQVVSNIQHLQGVVQQWWNIFCSCIHPTLSPEMAGLAGAFARLTIGVPRTPEQAMLEDQLRRQGWEVGNIDYMGRDSFDNIWSKISETLSAGPSPSQPPSVPPVEGPSDAVPKEEAVQAISEIVHVPAEKPVETPKAQTEETVPTPTEAVSQVVSDTFTPPATAQSVEDTQTPISTPTQAEIQSQQSSVQLQEMPKPEI</sequence>
<evidence type="ECO:0000313" key="2">
    <source>
        <dbReference type="EMBL" id="JAQ02395.1"/>
    </source>
</evidence>
<feature type="compositionally biased region" description="Polar residues" evidence="1">
    <location>
        <begin position="153"/>
        <end position="195"/>
    </location>
</feature>
<dbReference type="EMBL" id="GDHC01016234">
    <property type="protein sequence ID" value="JAQ02395.1"/>
    <property type="molecule type" value="Transcribed_RNA"/>
</dbReference>
<gene>
    <name evidence="2" type="primary">Gyg1</name>
    <name evidence="2" type="ORF">g.9794</name>
</gene>